<evidence type="ECO:0008006" key="4">
    <source>
        <dbReference type="Google" id="ProtNLM"/>
    </source>
</evidence>
<keyword evidence="3" id="KW-1185">Reference proteome</keyword>
<proteinExistence type="predicted"/>
<evidence type="ECO:0000313" key="3">
    <source>
        <dbReference type="Proteomes" id="UP001150217"/>
    </source>
</evidence>
<evidence type="ECO:0000256" key="1">
    <source>
        <dbReference type="SAM" id="Phobius"/>
    </source>
</evidence>
<evidence type="ECO:0000313" key="2">
    <source>
        <dbReference type="EMBL" id="KAJ4501439.1"/>
    </source>
</evidence>
<keyword evidence="1" id="KW-0812">Transmembrane</keyword>
<sequence length="175" mass="19368">MNVSIATSSLRCAHFNNTRNALHRSQRRLLMTTRSLRNDTPSVGAPAVQKKPIGGFRGGIVGFLFGFSLASSFAAYQLLDEYKQASAALQASVEELKLSTEQVTTQVRRIQAVEKDLKALSDASASKEDISRVRAEMKKLYDGLNVEFLDLKAHVWGIQQDVHALTKKNATSFRI</sequence>
<reference evidence="2" key="1">
    <citation type="submission" date="2022-08" db="EMBL/GenBank/DDBJ databases">
        <title>A Global Phylogenomic Analysis of the Shiitake Genus Lentinula.</title>
        <authorList>
            <consortium name="DOE Joint Genome Institute"/>
            <person name="Sierra-Patev S."/>
            <person name="Min B."/>
            <person name="Naranjo-Ortiz M."/>
            <person name="Looney B."/>
            <person name="Konkel Z."/>
            <person name="Slot J.C."/>
            <person name="Sakamoto Y."/>
            <person name="Steenwyk J.L."/>
            <person name="Rokas A."/>
            <person name="Carro J."/>
            <person name="Camarero S."/>
            <person name="Ferreira P."/>
            <person name="Molpeceres G."/>
            <person name="Ruiz-Duenas F.J."/>
            <person name="Serrano A."/>
            <person name="Henrissat B."/>
            <person name="Drula E."/>
            <person name="Hughes K.W."/>
            <person name="Mata J.L."/>
            <person name="Ishikawa N.K."/>
            <person name="Vargas-Isla R."/>
            <person name="Ushijima S."/>
            <person name="Smith C.A."/>
            <person name="Ahrendt S."/>
            <person name="Andreopoulos W."/>
            <person name="He G."/>
            <person name="Labutti K."/>
            <person name="Lipzen A."/>
            <person name="Ng V."/>
            <person name="Riley R."/>
            <person name="Sandor L."/>
            <person name="Barry K."/>
            <person name="Martinez A.T."/>
            <person name="Xiao Y."/>
            <person name="Gibbons J.G."/>
            <person name="Terashima K."/>
            <person name="Grigoriev I.V."/>
            <person name="Hibbett D.S."/>
        </authorList>
    </citation>
    <scope>NUCLEOTIDE SEQUENCE</scope>
    <source>
        <strain evidence="2">RHP3577 ss4</strain>
    </source>
</reference>
<dbReference type="EMBL" id="JANVFT010000002">
    <property type="protein sequence ID" value="KAJ4501439.1"/>
    <property type="molecule type" value="Genomic_DNA"/>
</dbReference>
<dbReference type="PANTHER" id="PTHR37849:SF1">
    <property type="entry name" value="YALI0E11605P"/>
    <property type="match status" value="1"/>
</dbReference>
<protein>
    <recommendedName>
        <fullName evidence="4">IncA domain-containing protein</fullName>
    </recommendedName>
</protein>
<organism evidence="2 3">
    <name type="scientific">Lentinula lateritia</name>
    <dbReference type="NCBI Taxonomy" id="40482"/>
    <lineage>
        <taxon>Eukaryota</taxon>
        <taxon>Fungi</taxon>
        <taxon>Dikarya</taxon>
        <taxon>Basidiomycota</taxon>
        <taxon>Agaricomycotina</taxon>
        <taxon>Agaricomycetes</taxon>
        <taxon>Agaricomycetidae</taxon>
        <taxon>Agaricales</taxon>
        <taxon>Marasmiineae</taxon>
        <taxon>Omphalotaceae</taxon>
        <taxon>Lentinula</taxon>
    </lineage>
</organism>
<dbReference type="Proteomes" id="UP001150217">
    <property type="component" value="Unassembled WGS sequence"/>
</dbReference>
<feature type="transmembrane region" description="Helical" evidence="1">
    <location>
        <begin position="60"/>
        <end position="79"/>
    </location>
</feature>
<accession>A0ABQ8VYG9</accession>
<keyword evidence="1" id="KW-0472">Membrane</keyword>
<gene>
    <name evidence="2" type="ORF">C8R41DRAFT_749156</name>
</gene>
<keyword evidence="1" id="KW-1133">Transmembrane helix</keyword>
<name>A0ABQ8VYG9_9AGAR</name>
<comment type="caution">
    <text evidence="2">The sequence shown here is derived from an EMBL/GenBank/DDBJ whole genome shotgun (WGS) entry which is preliminary data.</text>
</comment>
<dbReference type="PANTHER" id="PTHR37849">
    <property type="entry name" value="YALI0E11605P"/>
    <property type="match status" value="1"/>
</dbReference>